<organism evidence="2 3">
    <name type="scientific">Coniophora puteana (strain RWD-64-598)</name>
    <name type="common">Brown rot fungus</name>
    <dbReference type="NCBI Taxonomy" id="741705"/>
    <lineage>
        <taxon>Eukaryota</taxon>
        <taxon>Fungi</taxon>
        <taxon>Dikarya</taxon>
        <taxon>Basidiomycota</taxon>
        <taxon>Agaricomycotina</taxon>
        <taxon>Agaricomycetes</taxon>
        <taxon>Agaricomycetidae</taxon>
        <taxon>Boletales</taxon>
        <taxon>Coniophorineae</taxon>
        <taxon>Coniophoraceae</taxon>
        <taxon>Coniophora</taxon>
    </lineage>
</organism>
<feature type="compositionally biased region" description="Polar residues" evidence="1">
    <location>
        <begin position="24"/>
        <end position="36"/>
    </location>
</feature>
<evidence type="ECO:0000313" key="3">
    <source>
        <dbReference type="Proteomes" id="UP000053558"/>
    </source>
</evidence>
<reference evidence="3" key="1">
    <citation type="journal article" date="2012" name="Science">
        <title>The Paleozoic origin of enzymatic lignin decomposition reconstructed from 31 fungal genomes.</title>
        <authorList>
            <person name="Floudas D."/>
            <person name="Binder M."/>
            <person name="Riley R."/>
            <person name="Barry K."/>
            <person name="Blanchette R.A."/>
            <person name="Henrissat B."/>
            <person name="Martinez A.T."/>
            <person name="Otillar R."/>
            <person name="Spatafora J.W."/>
            <person name="Yadav J.S."/>
            <person name="Aerts A."/>
            <person name="Benoit I."/>
            <person name="Boyd A."/>
            <person name="Carlson A."/>
            <person name="Copeland A."/>
            <person name="Coutinho P.M."/>
            <person name="de Vries R.P."/>
            <person name="Ferreira P."/>
            <person name="Findley K."/>
            <person name="Foster B."/>
            <person name="Gaskell J."/>
            <person name="Glotzer D."/>
            <person name="Gorecki P."/>
            <person name="Heitman J."/>
            <person name="Hesse C."/>
            <person name="Hori C."/>
            <person name="Igarashi K."/>
            <person name="Jurgens J.A."/>
            <person name="Kallen N."/>
            <person name="Kersten P."/>
            <person name="Kohler A."/>
            <person name="Kuees U."/>
            <person name="Kumar T.K.A."/>
            <person name="Kuo A."/>
            <person name="LaButti K."/>
            <person name="Larrondo L.F."/>
            <person name="Lindquist E."/>
            <person name="Ling A."/>
            <person name="Lombard V."/>
            <person name="Lucas S."/>
            <person name="Lundell T."/>
            <person name="Martin R."/>
            <person name="McLaughlin D.J."/>
            <person name="Morgenstern I."/>
            <person name="Morin E."/>
            <person name="Murat C."/>
            <person name="Nagy L.G."/>
            <person name="Nolan M."/>
            <person name="Ohm R.A."/>
            <person name="Patyshakuliyeva A."/>
            <person name="Rokas A."/>
            <person name="Ruiz-Duenas F.J."/>
            <person name="Sabat G."/>
            <person name="Salamov A."/>
            <person name="Samejima M."/>
            <person name="Schmutz J."/>
            <person name="Slot J.C."/>
            <person name="St John F."/>
            <person name="Stenlid J."/>
            <person name="Sun H."/>
            <person name="Sun S."/>
            <person name="Syed K."/>
            <person name="Tsang A."/>
            <person name="Wiebenga A."/>
            <person name="Young D."/>
            <person name="Pisabarro A."/>
            <person name="Eastwood D.C."/>
            <person name="Martin F."/>
            <person name="Cullen D."/>
            <person name="Grigoriev I.V."/>
            <person name="Hibbett D.S."/>
        </authorList>
    </citation>
    <scope>NUCLEOTIDE SEQUENCE [LARGE SCALE GENOMIC DNA]</scope>
    <source>
        <strain evidence="3">RWD-64-598 SS2</strain>
    </source>
</reference>
<gene>
    <name evidence="2" type="ORF">CONPUDRAFT_158253</name>
</gene>
<dbReference type="GeneID" id="19203888"/>
<dbReference type="KEGG" id="cput:CONPUDRAFT_158253"/>
<feature type="region of interest" description="Disordered" evidence="1">
    <location>
        <begin position="114"/>
        <end position="133"/>
    </location>
</feature>
<dbReference type="AlphaFoldDB" id="A0A5M3MC53"/>
<name>A0A5M3MC53_CONPW</name>
<feature type="compositionally biased region" description="Basic and acidic residues" evidence="1">
    <location>
        <begin position="87"/>
        <end position="97"/>
    </location>
</feature>
<dbReference type="Proteomes" id="UP000053558">
    <property type="component" value="Unassembled WGS sequence"/>
</dbReference>
<dbReference type="RefSeq" id="XP_007773482.1">
    <property type="nucleotide sequence ID" value="XM_007775292.1"/>
</dbReference>
<feature type="compositionally biased region" description="Low complexity" evidence="1">
    <location>
        <begin position="1"/>
        <end position="16"/>
    </location>
</feature>
<proteinExistence type="predicted"/>
<protein>
    <submittedName>
        <fullName evidence="2">Uncharacterized protein</fullName>
    </submittedName>
</protein>
<sequence length="133" mass="14371">MHVASRVSSSRALSGGNREVRTMHGQTSPAAQTRSVKLTLHRDIRSGTHPTAGLRALPRPGSLTTKLTPQHATDAQPRSTHTQLNPKLEEWPGTERKGRPRTTDLFTPILSCTDDAADSIGAPEDQLGLPDVH</sequence>
<comment type="caution">
    <text evidence="2">The sequence shown here is derived from an EMBL/GenBank/DDBJ whole genome shotgun (WGS) entry which is preliminary data.</text>
</comment>
<keyword evidence="3" id="KW-1185">Reference proteome</keyword>
<accession>A0A5M3MC53</accession>
<evidence type="ECO:0000256" key="1">
    <source>
        <dbReference type="SAM" id="MobiDB-lite"/>
    </source>
</evidence>
<dbReference type="EMBL" id="JH711586">
    <property type="protein sequence ID" value="EIW76225.1"/>
    <property type="molecule type" value="Genomic_DNA"/>
</dbReference>
<evidence type="ECO:0000313" key="2">
    <source>
        <dbReference type="EMBL" id="EIW76225.1"/>
    </source>
</evidence>
<feature type="region of interest" description="Disordered" evidence="1">
    <location>
        <begin position="1"/>
        <end position="106"/>
    </location>
</feature>
<feature type="compositionally biased region" description="Polar residues" evidence="1">
    <location>
        <begin position="62"/>
        <end position="85"/>
    </location>
</feature>